<dbReference type="PANTHER" id="PTHR47117">
    <property type="entry name" value="STAR-RELATED LIPID TRANSFER PROTEIN 9"/>
    <property type="match status" value="1"/>
</dbReference>
<evidence type="ECO:0000256" key="3">
    <source>
        <dbReference type="ARBA" id="ARBA00023054"/>
    </source>
</evidence>
<protein>
    <recommendedName>
        <fullName evidence="7">Kinesin motor domain-containing protein</fullName>
    </recommendedName>
</protein>
<dbReference type="GO" id="GO:0003777">
    <property type="term" value="F:microtubule motor activity"/>
    <property type="evidence" value="ECO:0007669"/>
    <property type="project" value="InterPro"/>
</dbReference>
<evidence type="ECO:0000259" key="7">
    <source>
        <dbReference type="PROSITE" id="PS50067"/>
    </source>
</evidence>
<gene>
    <name evidence="8" type="ORF">SteCoe_28289</name>
</gene>
<dbReference type="InterPro" id="IPR036961">
    <property type="entry name" value="Kinesin_motor_dom_sf"/>
</dbReference>
<dbReference type="Proteomes" id="UP000187209">
    <property type="component" value="Unassembled WGS sequence"/>
</dbReference>
<dbReference type="PRINTS" id="PR00380">
    <property type="entry name" value="KINESINHEAVY"/>
</dbReference>
<keyword evidence="3 6" id="KW-0175">Coiled coil</keyword>
<keyword evidence="4 5" id="KW-0505">Motor protein</keyword>
<feature type="coiled-coil region" evidence="6">
    <location>
        <begin position="373"/>
        <end position="427"/>
    </location>
</feature>
<dbReference type="InterPro" id="IPR008984">
    <property type="entry name" value="SMAD_FHA_dom_sf"/>
</dbReference>
<dbReference type="Gene3D" id="3.40.850.10">
    <property type="entry name" value="Kinesin motor domain"/>
    <property type="match status" value="1"/>
</dbReference>
<evidence type="ECO:0000256" key="6">
    <source>
        <dbReference type="SAM" id="Coils"/>
    </source>
</evidence>
<evidence type="ECO:0000256" key="4">
    <source>
        <dbReference type="ARBA" id="ARBA00023175"/>
    </source>
</evidence>
<dbReference type="EMBL" id="MPUH01000846">
    <property type="protein sequence ID" value="OMJ73113.1"/>
    <property type="molecule type" value="Genomic_DNA"/>
</dbReference>
<dbReference type="GO" id="GO:0008017">
    <property type="term" value="F:microtubule binding"/>
    <property type="evidence" value="ECO:0007669"/>
    <property type="project" value="InterPro"/>
</dbReference>
<keyword evidence="9" id="KW-1185">Reference proteome</keyword>
<dbReference type="AlphaFoldDB" id="A0A1R2B8J7"/>
<dbReference type="InterPro" id="IPR027417">
    <property type="entry name" value="P-loop_NTPase"/>
</dbReference>
<evidence type="ECO:0000256" key="2">
    <source>
        <dbReference type="ARBA" id="ARBA00022840"/>
    </source>
</evidence>
<dbReference type="GO" id="GO:0007018">
    <property type="term" value="P:microtubule-based movement"/>
    <property type="evidence" value="ECO:0007669"/>
    <property type="project" value="InterPro"/>
</dbReference>
<dbReference type="GO" id="GO:0005524">
    <property type="term" value="F:ATP binding"/>
    <property type="evidence" value="ECO:0007669"/>
    <property type="project" value="UniProtKB-UniRule"/>
</dbReference>
<dbReference type="Gene3D" id="2.60.200.20">
    <property type="match status" value="1"/>
</dbReference>
<dbReference type="FunFam" id="3.40.850.10:FF:000063">
    <property type="entry name" value="Kinesin-like protein"/>
    <property type="match status" value="1"/>
</dbReference>
<keyword evidence="2 5" id="KW-0067">ATP-binding</keyword>
<dbReference type="OrthoDB" id="303838at2759"/>
<evidence type="ECO:0000313" key="8">
    <source>
        <dbReference type="EMBL" id="OMJ73113.1"/>
    </source>
</evidence>
<name>A0A1R2B8J7_9CILI</name>
<dbReference type="PROSITE" id="PS50067">
    <property type="entry name" value="KINESIN_MOTOR_2"/>
    <property type="match status" value="1"/>
</dbReference>
<feature type="binding site" evidence="5">
    <location>
        <begin position="108"/>
        <end position="115"/>
    </location>
    <ligand>
        <name>ATP</name>
        <dbReference type="ChEBI" id="CHEBI:30616"/>
    </ligand>
</feature>
<feature type="coiled-coil region" evidence="6">
    <location>
        <begin position="584"/>
        <end position="696"/>
    </location>
</feature>
<dbReference type="SUPFAM" id="SSF52540">
    <property type="entry name" value="P-loop containing nucleoside triphosphate hydrolases"/>
    <property type="match status" value="1"/>
</dbReference>
<evidence type="ECO:0000256" key="1">
    <source>
        <dbReference type="ARBA" id="ARBA00022741"/>
    </source>
</evidence>
<keyword evidence="1 5" id="KW-0547">Nucleotide-binding</keyword>
<accession>A0A1R2B8J7</accession>
<evidence type="ECO:0000256" key="5">
    <source>
        <dbReference type="PROSITE-ProRule" id="PRU00283"/>
    </source>
</evidence>
<dbReference type="InterPro" id="IPR001752">
    <property type="entry name" value="Kinesin_motor_dom"/>
</dbReference>
<comment type="caution">
    <text evidence="8">The sequence shown here is derived from an EMBL/GenBank/DDBJ whole genome shotgun (WGS) entry which is preliminary data.</text>
</comment>
<comment type="similarity">
    <text evidence="5">Belongs to the TRAFAC class myosin-kinesin ATPase superfamily. Kinesin family.</text>
</comment>
<proteinExistence type="inferred from homology"/>
<sequence>MSESSVKVAVRVRPFNSRERQEGAELCISMSNNSTTIFNNSTNYTKKFNFDYSYWSHDGFIEDPDTGLFIKDSPTSKYADQTLVFNDIGRGVLNNAWEGYHCCLFAYGQTGSGKSYSMVGYGKNVGIIPIACETIFSQIDERQNSNIEYIVNASMLEIYNEQVHDLLVHPSNRVQGGLKVREDPKKGVFVENLTQTNCASYEEIDNMIETGNKHRTVAATNMNATSSRAHTVLTISFTQIFYEENTGKPLNRKQSNINLVDLAGSERAGKTGATGERLQEGSSINKSLSTLGKVITTLAKKSDGSLGKNEVIPYRESKLTRILQNALGGNSKTTMIAAISPASFNFEESLSTLRYADAVKSIKNQAIVNETPQEKLIRELKEENEKLKAMLENKLKGSSEGMSDEAKSAYEQEIENLRKARDEIDKNWQQKLRSHGVRMTVLPMIAQNIAKNNSSPYLSNLNEDPLLSGYLKYVLKQGKNRLGKKNQSDPPHMVIEGLGIGTDHCQIVLQGEEAKFFPSEDPNLKTLRNGKLITEPIILEHQDRLRFGNHNFFLYIDPEELSNDHYDWEYAVKESNQDQVRDILGENNEEMLKKEQEMRKKMEEEWEEARKKMEEEKEQLQKLLLEKGSKASQLKEKEQELLLRHQAIENDIMYKGKILKQQEDSRLALQRLTKLLSNAIQQINEANERAALLGKNVYFKPELYREGAQVGLSSTNVRVKVVYPDLDEDFPVQWPVGKLEERLVDMREICNQLSYGLKAEEIDLGYDPFTDEIDNFRQTHQLIGNAYVYLEVLFYVLGIEEDAFPIIDDHGKHQGSLKLSIDPSFEGLKLEDFDSLKEVIGNTLTLNIYIVQALGIPDNLCNNVYCEYDLLGAGIFRTFSSIDKTSSPLIEYKQSHSFPITQDLIDNIINHMLVISVYGDINEEKKQRGISRLQSHAKNRMYGTASKTMRSYILTEIPEEVHSLREIPPVSLLEEHSPENVNYSIHKETSSLNQSVGVANYDLKAVIHAQKEEILRLKEDFKKREKELVSKINQSIMSNAKVATVENVKEKSCACLVF</sequence>
<organism evidence="8 9">
    <name type="scientific">Stentor coeruleus</name>
    <dbReference type="NCBI Taxonomy" id="5963"/>
    <lineage>
        <taxon>Eukaryota</taxon>
        <taxon>Sar</taxon>
        <taxon>Alveolata</taxon>
        <taxon>Ciliophora</taxon>
        <taxon>Postciliodesmatophora</taxon>
        <taxon>Heterotrichea</taxon>
        <taxon>Heterotrichida</taxon>
        <taxon>Stentoridae</taxon>
        <taxon>Stentor</taxon>
    </lineage>
</organism>
<evidence type="ECO:0000313" key="9">
    <source>
        <dbReference type="Proteomes" id="UP000187209"/>
    </source>
</evidence>
<reference evidence="8 9" key="1">
    <citation type="submission" date="2016-11" db="EMBL/GenBank/DDBJ databases">
        <title>The macronuclear genome of Stentor coeruleus: a giant cell with tiny introns.</title>
        <authorList>
            <person name="Slabodnick M."/>
            <person name="Ruby J.G."/>
            <person name="Reiff S.B."/>
            <person name="Swart E.C."/>
            <person name="Gosai S."/>
            <person name="Prabakaran S."/>
            <person name="Witkowska E."/>
            <person name="Larue G.E."/>
            <person name="Fisher S."/>
            <person name="Freeman R.M."/>
            <person name="Gunawardena J."/>
            <person name="Chu W."/>
            <person name="Stover N.A."/>
            <person name="Gregory B.D."/>
            <person name="Nowacki M."/>
            <person name="Derisi J."/>
            <person name="Roy S.W."/>
            <person name="Marshall W.F."/>
            <person name="Sood P."/>
        </authorList>
    </citation>
    <scope>NUCLEOTIDE SEQUENCE [LARGE SCALE GENOMIC DNA]</scope>
    <source>
        <strain evidence="8">WM001</strain>
    </source>
</reference>
<dbReference type="SMART" id="SM00129">
    <property type="entry name" value="KISc"/>
    <property type="match status" value="1"/>
</dbReference>
<dbReference type="SUPFAM" id="SSF49879">
    <property type="entry name" value="SMAD/FHA domain"/>
    <property type="match status" value="1"/>
</dbReference>
<feature type="domain" description="Kinesin motor" evidence="7">
    <location>
        <begin position="5"/>
        <end position="362"/>
    </location>
</feature>
<dbReference type="Pfam" id="PF00225">
    <property type="entry name" value="Kinesin"/>
    <property type="match status" value="1"/>
</dbReference>